<dbReference type="InterPro" id="IPR044237">
    <property type="entry name" value="ATXR2-like"/>
</dbReference>
<evidence type="ECO:0000313" key="1">
    <source>
        <dbReference type="EMBL" id="KAK1303606.1"/>
    </source>
</evidence>
<accession>A0AAV9DPK4</accession>
<organism evidence="1 2">
    <name type="scientific">Acorus calamus</name>
    <name type="common">Sweet flag</name>
    <dbReference type="NCBI Taxonomy" id="4465"/>
    <lineage>
        <taxon>Eukaryota</taxon>
        <taxon>Viridiplantae</taxon>
        <taxon>Streptophyta</taxon>
        <taxon>Embryophyta</taxon>
        <taxon>Tracheophyta</taxon>
        <taxon>Spermatophyta</taxon>
        <taxon>Magnoliopsida</taxon>
        <taxon>Liliopsida</taxon>
        <taxon>Acoraceae</taxon>
        <taxon>Acorus</taxon>
    </lineage>
</organism>
<dbReference type="EMBL" id="JAUJYO010000011">
    <property type="protein sequence ID" value="KAK1303606.1"/>
    <property type="molecule type" value="Genomic_DNA"/>
</dbReference>
<gene>
    <name evidence="1" type="primary">ATXR2</name>
    <name evidence="1" type="ORF">QJS10_CPB11g01191</name>
</gene>
<reference evidence="1" key="1">
    <citation type="journal article" date="2023" name="Nat. Commun.">
        <title>Diploid and tetraploid genomes of Acorus and the evolution of monocots.</title>
        <authorList>
            <person name="Ma L."/>
            <person name="Liu K.W."/>
            <person name="Li Z."/>
            <person name="Hsiao Y.Y."/>
            <person name="Qi Y."/>
            <person name="Fu T."/>
            <person name="Tang G.D."/>
            <person name="Zhang D."/>
            <person name="Sun W.H."/>
            <person name="Liu D.K."/>
            <person name="Li Y."/>
            <person name="Chen G.Z."/>
            <person name="Liu X.D."/>
            <person name="Liao X.Y."/>
            <person name="Jiang Y.T."/>
            <person name="Yu X."/>
            <person name="Hao Y."/>
            <person name="Huang J."/>
            <person name="Zhao X.W."/>
            <person name="Ke S."/>
            <person name="Chen Y.Y."/>
            <person name="Wu W.L."/>
            <person name="Hsu J.L."/>
            <person name="Lin Y.F."/>
            <person name="Huang M.D."/>
            <person name="Li C.Y."/>
            <person name="Huang L."/>
            <person name="Wang Z.W."/>
            <person name="Zhao X."/>
            <person name="Zhong W.Y."/>
            <person name="Peng D.H."/>
            <person name="Ahmad S."/>
            <person name="Lan S."/>
            <person name="Zhang J.S."/>
            <person name="Tsai W.C."/>
            <person name="Van de Peer Y."/>
            <person name="Liu Z.J."/>
        </authorList>
    </citation>
    <scope>NUCLEOTIDE SEQUENCE</scope>
    <source>
        <strain evidence="1">CP</strain>
    </source>
</reference>
<proteinExistence type="predicted"/>
<dbReference type="GO" id="GO:0008168">
    <property type="term" value="F:methyltransferase activity"/>
    <property type="evidence" value="ECO:0007669"/>
    <property type="project" value="InterPro"/>
</dbReference>
<comment type="caution">
    <text evidence="1">The sequence shown here is derived from an EMBL/GenBank/DDBJ whole genome shotgun (WGS) entry which is preliminary data.</text>
</comment>
<dbReference type="PANTHER" id="PTHR47436:SF1">
    <property type="entry name" value="SET DOMAIN-CONTAINING PROTEIN"/>
    <property type="match status" value="1"/>
</dbReference>
<name>A0AAV9DPK4_ACOCL</name>
<keyword evidence="2" id="KW-1185">Reference proteome</keyword>
<protein>
    <submittedName>
        <fullName evidence="1">Histone-lysine N-methyltransferase ATXR2</fullName>
    </submittedName>
</protein>
<dbReference type="PANTHER" id="PTHR47436">
    <property type="entry name" value="HISTONE-LYSINE N-METHYLTRANSFERASE ATXR2"/>
    <property type="match status" value="1"/>
</dbReference>
<evidence type="ECO:0000313" key="2">
    <source>
        <dbReference type="Proteomes" id="UP001180020"/>
    </source>
</evidence>
<reference evidence="1" key="2">
    <citation type="submission" date="2023-06" db="EMBL/GenBank/DDBJ databases">
        <authorList>
            <person name="Ma L."/>
            <person name="Liu K.-W."/>
            <person name="Li Z."/>
            <person name="Hsiao Y.-Y."/>
            <person name="Qi Y."/>
            <person name="Fu T."/>
            <person name="Tang G."/>
            <person name="Zhang D."/>
            <person name="Sun W.-H."/>
            <person name="Liu D.-K."/>
            <person name="Li Y."/>
            <person name="Chen G.-Z."/>
            <person name="Liu X.-D."/>
            <person name="Liao X.-Y."/>
            <person name="Jiang Y.-T."/>
            <person name="Yu X."/>
            <person name="Hao Y."/>
            <person name="Huang J."/>
            <person name="Zhao X.-W."/>
            <person name="Ke S."/>
            <person name="Chen Y.-Y."/>
            <person name="Wu W.-L."/>
            <person name="Hsu J.-L."/>
            <person name="Lin Y.-F."/>
            <person name="Huang M.-D."/>
            <person name="Li C.-Y."/>
            <person name="Huang L."/>
            <person name="Wang Z.-W."/>
            <person name="Zhao X."/>
            <person name="Zhong W.-Y."/>
            <person name="Peng D.-H."/>
            <person name="Ahmad S."/>
            <person name="Lan S."/>
            <person name="Zhang J.-S."/>
            <person name="Tsai W.-C."/>
            <person name="Van De Peer Y."/>
            <person name="Liu Z.-J."/>
        </authorList>
    </citation>
    <scope>NUCLEOTIDE SEQUENCE</scope>
    <source>
        <strain evidence="1">CP</strain>
        <tissue evidence="1">Leaves</tissue>
    </source>
</reference>
<sequence length="384" mass="43685">MQRSRSEQGVTFGKGVYSKLDFQEDELVLKDKMLFGAQHTSNKVDCFVCSHCFQFIGSVELQIGRKLYLQGLGLSDKNGCDFEAFSPASKEDVPTESDDEDCYPMENHNHSELCSSSAARDNSAPSDDTLESLMNGILSLPYSEKFSLPPVISCLGGCEEEHFCSKSCAEADWELFHSILCTGKSSRSLQRNALVKFVEHANKTNDIFILAAKAISFTILRYKKLKITHVENQIQNTGLHEVAHTSFSLLMEAWRPISMGFKKRWWDCIALPDDIDSSREASFRMQIKELAFESLQLLKEAIFEKEYAPLFSLEIYGHIIGMFELNNLDLVVASPVEDYLYILMNFHLLKRKKLKKLQAPFYMLLKMTIRYAVKARHSFPCKAA</sequence>
<dbReference type="AlphaFoldDB" id="A0AAV9DPK4"/>
<dbReference type="Proteomes" id="UP001180020">
    <property type="component" value="Unassembled WGS sequence"/>
</dbReference>